<organism evidence="1 2">
    <name type="scientific">Riccia sorocarpa</name>
    <dbReference type="NCBI Taxonomy" id="122646"/>
    <lineage>
        <taxon>Eukaryota</taxon>
        <taxon>Viridiplantae</taxon>
        <taxon>Streptophyta</taxon>
        <taxon>Embryophyta</taxon>
        <taxon>Marchantiophyta</taxon>
        <taxon>Marchantiopsida</taxon>
        <taxon>Marchantiidae</taxon>
        <taxon>Marchantiales</taxon>
        <taxon>Ricciaceae</taxon>
        <taxon>Riccia</taxon>
    </lineage>
</organism>
<dbReference type="InterPro" id="IPR012340">
    <property type="entry name" value="NA-bd_OB-fold"/>
</dbReference>
<evidence type="ECO:0000313" key="2">
    <source>
        <dbReference type="Proteomes" id="UP001633002"/>
    </source>
</evidence>
<sequence length="374" mass="42443">MLAWTLIPSSLFFRRSLIFSRSSWQSLRAARHIWAAFGQQHRDPVEKSGEKRWPFVIAIAESSSPFAVGMAESRITTLKETKAWLEKKCGGSGCRVVRARITRIGFRQTATYLECPVCLKLIYSRDHCSHDINNPKSLYRWKAFLQHNTGELEATAWEVTRCFTGMSLDEFVASEMRDEEVEILERCIGRMWILKLSRAENQRGVYARIEYAEVVSKKVLFRGSSPCREATVTKSLPSSPVRTISAFGDGSSLVSTGSSTCNLESRGDCSKGAVDVTRKQFRRGFETGFVTCTMLVLGIMGEAVERRWLTCTTWDTNTIFIIPSQPAPLSFHKFLVRDSNPRRIELIVLRVFPYTATPSPWRARYILLNIISPS</sequence>
<keyword evidence="2" id="KW-1185">Reference proteome</keyword>
<dbReference type="EMBL" id="JBJQOH010000003">
    <property type="protein sequence ID" value="KAL3692984.1"/>
    <property type="molecule type" value="Genomic_DNA"/>
</dbReference>
<name>A0ABD3HRL7_9MARC</name>
<gene>
    <name evidence="1" type="ORF">R1sor_006635</name>
</gene>
<dbReference type="Gene3D" id="2.40.50.140">
    <property type="entry name" value="Nucleic acid-binding proteins"/>
    <property type="match status" value="1"/>
</dbReference>
<accession>A0ABD3HRL7</accession>
<dbReference type="Proteomes" id="UP001633002">
    <property type="component" value="Unassembled WGS sequence"/>
</dbReference>
<dbReference type="AlphaFoldDB" id="A0ABD3HRL7"/>
<protein>
    <submittedName>
        <fullName evidence="1">Uncharacterized protein</fullName>
    </submittedName>
</protein>
<dbReference type="SUPFAM" id="SSF50249">
    <property type="entry name" value="Nucleic acid-binding proteins"/>
    <property type="match status" value="1"/>
</dbReference>
<evidence type="ECO:0000313" key="1">
    <source>
        <dbReference type="EMBL" id="KAL3692984.1"/>
    </source>
</evidence>
<comment type="caution">
    <text evidence="1">The sequence shown here is derived from an EMBL/GenBank/DDBJ whole genome shotgun (WGS) entry which is preliminary data.</text>
</comment>
<proteinExistence type="predicted"/>
<reference evidence="1 2" key="1">
    <citation type="submission" date="2024-09" db="EMBL/GenBank/DDBJ databases">
        <title>Chromosome-scale assembly of Riccia sorocarpa.</title>
        <authorList>
            <person name="Paukszto L."/>
        </authorList>
    </citation>
    <scope>NUCLEOTIDE SEQUENCE [LARGE SCALE GENOMIC DNA]</scope>
    <source>
        <strain evidence="1">LP-2024</strain>
        <tissue evidence="1">Aerial parts of the thallus</tissue>
    </source>
</reference>